<evidence type="ECO:0000313" key="9">
    <source>
        <dbReference type="EMBL" id="OGH82632.1"/>
    </source>
</evidence>
<dbReference type="Gene3D" id="3.90.550.10">
    <property type="entry name" value="Spore Coat Polysaccharide Biosynthesis Protein SpsA, Chain A"/>
    <property type="match status" value="1"/>
</dbReference>
<feature type="transmembrane region" description="Helical" evidence="7">
    <location>
        <begin position="463"/>
        <end position="483"/>
    </location>
</feature>
<feature type="domain" description="Glycosyltransferase 2-like" evidence="8">
    <location>
        <begin position="202"/>
        <end position="417"/>
    </location>
</feature>
<dbReference type="PANTHER" id="PTHR43867:SF2">
    <property type="entry name" value="CELLULOSE SYNTHASE CATALYTIC SUBUNIT A [UDP-FORMING]"/>
    <property type="match status" value="1"/>
</dbReference>
<feature type="transmembrane region" description="Helical" evidence="7">
    <location>
        <begin position="388"/>
        <end position="417"/>
    </location>
</feature>
<evidence type="ECO:0000259" key="8">
    <source>
        <dbReference type="Pfam" id="PF13632"/>
    </source>
</evidence>
<evidence type="ECO:0000256" key="5">
    <source>
        <dbReference type="ARBA" id="ARBA00022989"/>
    </source>
</evidence>
<feature type="transmembrane region" description="Helical" evidence="7">
    <location>
        <begin position="429"/>
        <end position="451"/>
    </location>
</feature>
<comment type="subcellular location">
    <subcellularLocation>
        <location evidence="1">Membrane</location>
        <topology evidence="1">Multi-pass membrane protein</topology>
    </subcellularLocation>
</comment>
<dbReference type="AlphaFoldDB" id="A0A1F6NFI3"/>
<dbReference type="STRING" id="1798697.A2373_02190"/>
<comment type="caution">
    <text evidence="9">The sequence shown here is derived from an EMBL/GenBank/DDBJ whole genome shotgun (WGS) entry which is preliminary data.</text>
</comment>
<evidence type="ECO:0000256" key="6">
    <source>
        <dbReference type="ARBA" id="ARBA00023136"/>
    </source>
</evidence>
<dbReference type="Proteomes" id="UP000176300">
    <property type="component" value="Unassembled WGS sequence"/>
</dbReference>
<proteinExistence type="predicted"/>
<evidence type="ECO:0000256" key="4">
    <source>
        <dbReference type="ARBA" id="ARBA00022692"/>
    </source>
</evidence>
<keyword evidence="5 7" id="KW-1133">Transmembrane helix</keyword>
<dbReference type="SUPFAM" id="SSF53448">
    <property type="entry name" value="Nucleotide-diphospho-sugar transferases"/>
    <property type="match status" value="1"/>
</dbReference>
<keyword evidence="4 7" id="KW-0812">Transmembrane</keyword>
<evidence type="ECO:0000256" key="7">
    <source>
        <dbReference type="SAM" id="Phobius"/>
    </source>
</evidence>
<dbReference type="GO" id="GO:0016757">
    <property type="term" value="F:glycosyltransferase activity"/>
    <property type="evidence" value="ECO:0007669"/>
    <property type="project" value="UniProtKB-KW"/>
</dbReference>
<evidence type="ECO:0000256" key="2">
    <source>
        <dbReference type="ARBA" id="ARBA00022676"/>
    </source>
</evidence>
<sequence length="505" mass="58257">MNFLRPETTYYDKNRILTHKGDYLFIEEKISAKKTMHRENVMTLIILVGFFSILGLSVFILFGIMSAWIMLFSIVLFFYLSSLIFKLFLIIASFILPVPSPTKNDIAELKNEDLPPYTILVPMYNEGELILSFIEYFKTIDYPKDKLDVRILLEEDDAIAWSIIKDRQFERQFSFVKIPKVGPRTKPKALNVGIIDDESEILTIYDAEDRPETNQLKKIAWSFKNLPKDVVCIQAKLTFYNANENLLTKWFFAEYHSWFNHFLPALFSLSLPIPLGGTSNHFKTSALKEIGGWDPYNVTEDADLGIRISRLGYKISMVDTTSVRLSTTDSGTGKSIAVIDSPTYEEANTNLKNWMRQRIRWIKGYLQTSFVHLREPFSTMKDLSFNGFFSFFFFLLGTPIGHIINLFAWIVTILWLINRDIIPAGIPDILLFGGWLSFVAGNILFISIHFFPAVAARRWKIAIAALLTPIYWLLMSIATLFALKDLIIRPHHWNKTKHGLSKSFF</sequence>
<organism evidence="9 10">
    <name type="scientific">Candidatus Magasanikbacteria bacterium RIFOXYB1_FULL_40_15</name>
    <dbReference type="NCBI Taxonomy" id="1798697"/>
    <lineage>
        <taxon>Bacteria</taxon>
        <taxon>Candidatus Magasanikiibacteriota</taxon>
    </lineage>
</organism>
<keyword evidence="6 7" id="KW-0472">Membrane</keyword>
<accession>A0A1F6NFI3</accession>
<name>A0A1F6NFI3_9BACT</name>
<dbReference type="EMBL" id="MFQS01000036">
    <property type="protein sequence ID" value="OGH82632.1"/>
    <property type="molecule type" value="Genomic_DNA"/>
</dbReference>
<gene>
    <name evidence="9" type="ORF">A2373_02190</name>
</gene>
<dbReference type="Pfam" id="PF13632">
    <property type="entry name" value="Glyco_trans_2_3"/>
    <property type="match status" value="1"/>
</dbReference>
<protein>
    <recommendedName>
        <fullName evidence="8">Glycosyltransferase 2-like domain-containing protein</fullName>
    </recommendedName>
</protein>
<feature type="transmembrane region" description="Helical" evidence="7">
    <location>
        <begin position="68"/>
        <end position="96"/>
    </location>
</feature>
<keyword evidence="2" id="KW-0328">Glycosyltransferase</keyword>
<evidence type="ECO:0000256" key="1">
    <source>
        <dbReference type="ARBA" id="ARBA00004141"/>
    </source>
</evidence>
<dbReference type="InterPro" id="IPR050321">
    <property type="entry name" value="Glycosyltr_2/OpgH_subfam"/>
</dbReference>
<evidence type="ECO:0000256" key="3">
    <source>
        <dbReference type="ARBA" id="ARBA00022679"/>
    </source>
</evidence>
<dbReference type="GO" id="GO:0016020">
    <property type="term" value="C:membrane"/>
    <property type="evidence" value="ECO:0007669"/>
    <property type="project" value="UniProtKB-SubCell"/>
</dbReference>
<dbReference type="InterPro" id="IPR029044">
    <property type="entry name" value="Nucleotide-diphossugar_trans"/>
</dbReference>
<feature type="transmembrane region" description="Helical" evidence="7">
    <location>
        <begin position="41"/>
        <end position="62"/>
    </location>
</feature>
<reference evidence="9 10" key="1">
    <citation type="journal article" date="2016" name="Nat. Commun.">
        <title>Thousands of microbial genomes shed light on interconnected biogeochemical processes in an aquifer system.</title>
        <authorList>
            <person name="Anantharaman K."/>
            <person name="Brown C.T."/>
            <person name="Hug L.A."/>
            <person name="Sharon I."/>
            <person name="Castelle C.J."/>
            <person name="Probst A.J."/>
            <person name="Thomas B.C."/>
            <person name="Singh A."/>
            <person name="Wilkins M.J."/>
            <person name="Karaoz U."/>
            <person name="Brodie E.L."/>
            <person name="Williams K.H."/>
            <person name="Hubbard S.S."/>
            <person name="Banfield J.F."/>
        </authorList>
    </citation>
    <scope>NUCLEOTIDE SEQUENCE [LARGE SCALE GENOMIC DNA]</scope>
</reference>
<dbReference type="InterPro" id="IPR001173">
    <property type="entry name" value="Glyco_trans_2-like"/>
</dbReference>
<keyword evidence="3" id="KW-0808">Transferase</keyword>
<dbReference type="PANTHER" id="PTHR43867">
    <property type="entry name" value="CELLULOSE SYNTHASE CATALYTIC SUBUNIT A [UDP-FORMING]"/>
    <property type="match status" value="1"/>
</dbReference>
<evidence type="ECO:0000313" key="10">
    <source>
        <dbReference type="Proteomes" id="UP000176300"/>
    </source>
</evidence>